<dbReference type="InterPro" id="IPR012349">
    <property type="entry name" value="Split_barrel_FMN-bd"/>
</dbReference>
<evidence type="ECO:0000313" key="3">
    <source>
        <dbReference type="Proteomes" id="UP000193710"/>
    </source>
</evidence>
<dbReference type="AlphaFoldDB" id="A0A024K0C0"/>
<keyword evidence="3" id="KW-1185">Reference proteome</keyword>
<dbReference type="Proteomes" id="UP000193710">
    <property type="component" value="Unassembled WGS sequence"/>
</dbReference>
<dbReference type="Gene3D" id="2.30.110.10">
    <property type="entry name" value="Electron Transport, Fmn-binding Protein, Chain A"/>
    <property type="match status" value="1"/>
</dbReference>
<dbReference type="HOGENOM" id="CLU_1584703_0_0_11"/>
<accession>A0A024K0C0</accession>
<reference evidence="1" key="1">
    <citation type="journal article" date="2014" name="Genome Announc.">
        <title>Draft Genome Sequence of Mycobacterium triplex DSM 44626.</title>
        <authorList>
            <person name="Sassi M."/>
            <person name="Croce O."/>
            <person name="Robert C."/>
            <person name="Raoult D."/>
            <person name="Drancourt M."/>
        </authorList>
    </citation>
    <scope>NUCLEOTIDE SEQUENCE [LARGE SCALE GENOMIC DNA]</scope>
    <source>
        <strain evidence="1">DSM 44626</strain>
    </source>
</reference>
<evidence type="ECO:0000313" key="1">
    <source>
        <dbReference type="EMBL" id="CDO89510.1"/>
    </source>
</evidence>
<protein>
    <submittedName>
        <fullName evidence="1 2">Pyridoxamine 5'-phosphate oxidase</fullName>
    </submittedName>
</protein>
<gene>
    <name evidence="2" type="ORF">AWC29_13325</name>
    <name evidence="1" type="ORF">BN973_03886</name>
</gene>
<dbReference type="EMBL" id="LQPY01000017">
    <property type="protein sequence ID" value="ORX04870.1"/>
    <property type="molecule type" value="Genomic_DNA"/>
</dbReference>
<name>A0A024K0C0_9MYCO</name>
<dbReference type="Proteomes" id="UP000028880">
    <property type="component" value="Unassembled WGS sequence"/>
</dbReference>
<proteinExistence type="predicted"/>
<dbReference type="RefSeq" id="WP_051641350.1">
    <property type="nucleotide sequence ID" value="NZ_HG964446.1"/>
</dbReference>
<dbReference type="EMBL" id="HG964446">
    <property type="protein sequence ID" value="CDO89510.1"/>
    <property type="molecule type" value="Genomic_DNA"/>
</dbReference>
<dbReference type="eggNOG" id="COG0748">
    <property type="taxonomic scope" value="Bacteria"/>
</dbReference>
<reference evidence="2 3" key="3">
    <citation type="submission" date="2016-01" db="EMBL/GenBank/DDBJ databases">
        <title>The new phylogeny of the genus Mycobacterium.</title>
        <authorList>
            <person name="Tarcisio F."/>
            <person name="Conor M."/>
            <person name="Antonella G."/>
            <person name="Elisabetta G."/>
            <person name="Giulia F.S."/>
            <person name="Sara T."/>
            <person name="Anna F."/>
            <person name="Clotilde B."/>
            <person name="Roberto B."/>
            <person name="Veronica D.S."/>
            <person name="Fabio R."/>
            <person name="Monica P."/>
            <person name="Olivier J."/>
            <person name="Enrico T."/>
            <person name="Nicola S."/>
        </authorList>
    </citation>
    <scope>NUCLEOTIDE SEQUENCE [LARGE SCALE GENOMIC DNA]</scope>
    <source>
        <strain evidence="2 3">DSM 44626</strain>
    </source>
</reference>
<dbReference type="STRING" id="47839.BN973_03886"/>
<dbReference type="SUPFAM" id="SSF50475">
    <property type="entry name" value="FMN-binding split barrel"/>
    <property type="match status" value="1"/>
</dbReference>
<sequence>MHEDGVLTSTGSTFDDAVAIMRNYRTCEFTTVFRDGVPQTWPVSALLLRDGRFLICTSIGFPQKVFNIRRNPKVSLLFSEPTGSGSDRTGAVLICGGAVTEDRVIADMTSSSDLAALCQTVIERQPASKFMSSFLGRRLFPSYYWRIAIYVTPIHGFYWQTRNFTKEPQSLDLKELRRVAAGK</sequence>
<reference evidence="1" key="2">
    <citation type="submission" date="2014-04" db="EMBL/GenBank/DDBJ databases">
        <authorList>
            <person name="Urmite Genomes U."/>
        </authorList>
    </citation>
    <scope>NUCLEOTIDE SEQUENCE</scope>
    <source>
        <strain evidence="1">DSM 44626</strain>
    </source>
</reference>
<dbReference type="OrthoDB" id="162914at2"/>
<evidence type="ECO:0000313" key="2">
    <source>
        <dbReference type="EMBL" id="ORX04870.1"/>
    </source>
</evidence>
<organism evidence="1">
    <name type="scientific">Mycobacterium triplex</name>
    <dbReference type="NCBI Taxonomy" id="47839"/>
    <lineage>
        <taxon>Bacteria</taxon>
        <taxon>Bacillati</taxon>
        <taxon>Actinomycetota</taxon>
        <taxon>Actinomycetes</taxon>
        <taxon>Mycobacteriales</taxon>
        <taxon>Mycobacteriaceae</taxon>
        <taxon>Mycobacterium</taxon>
        <taxon>Mycobacterium simiae complex</taxon>
    </lineage>
</organism>